<protein>
    <recommendedName>
        <fullName evidence="2">DUF7907 domain-containing protein</fullName>
    </recommendedName>
</protein>
<dbReference type="AlphaFoldDB" id="A0A6A6PX80"/>
<feature type="signal peptide" evidence="1">
    <location>
        <begin position="1"/>
        <end position="19"/>
    </location>
</feature>
<dbReference type="RefSeq" id="XP_033591194.1">
    <property type="nucleotide sequence ID" value="XM_033737018.1"/>
</dbReference>
<reference evidence="3" key="1">
    <citation type="journal article" date="2020" name="Stud. Mycol.">
        <title>101 Dothideomycetes genomes: a test case for predicting lifestyles and emergence of pathogens.</title>
        <authorList>
            <person name="Haridas S."/>
            <person name="Albert R."/>
            <person name="Binder M."/>
            <person name="Bloem J."/>
            <person name="Labutti K."/>
            <person name="Salamov A."/>
            <person name="Andreopoulos B."/>
            <person name="Baker S."/>
            <person name="Barry K."/>
            <person name="Bills G."/>
            <person name="Bluhm B."/>
            <person name="Cannon C."/>
            <person name="Castanera R."/>
            <person name="Culley D."/>
            <person name="Daum C."/>
            <person name="Ezra D."/>
            <person name="Gonzalez J."/>
            <person name="Henrissat B."/>
            <person name="Kuo A."/>
            <person name="Liang C."/>
            <person name="Lipzen A."/>
            <person name="Lutzoni F."/>
            <person name="Magnuson J."/>
            <person name="Mondo S."/>
            <person name="Nolan M."/>
            <person name="Ohm R."/>
            <person name="Pangilinan J."/>
            <person name="Park H.-J."/>
            <person name="Ramirez L."/>
            <person name="Alfaro M."/>
            <person name="Sun H."/>
            <person name="Tritt A."/>
            <person name="Yoshinaga Y."/>
            <person name="Zwiers L.-H."/>
            <person name="Turgeon B."/>
            <person name="Goodwin S."/>
            <person name="Spatafora J."/>
            <person name="Crous P."/>
            <person name="Grigoriev I."/>
        </authorList>
    </citation>
    <scope>NUCLEOTIDE SEQUENCE</scope>
    <source>
        <strain evidence="3">CBS 113389</strain>
    </source>
</reference>
<feature type="chain" id="PRO_5025570208" description="DUF7907 domain-containing protein" evidence="1">
    <location>
        <begin position="20"/>
        <end position="205"/>
    </location>
</feature>
<dbReference type="InterPro" id="IPR057229">
    <property type="entry name" value="DUF7907"/>
</dbReference>
<dbReference type="Pfam" id="PF25484">
    <property type="entry name" value="DUF7907"/>
    <property type="match status" value="1"/>
</dbReference>
<dbReference type="Proteomes" id="UP000799767">
    <property type="component" value="Unassembled WGS sequence"/>
</dbReference>
<evidence type="ECO:0000259" key="2">
    <source>
        <dbReference type="Pfam" id="PF25484"/>
    </source>
</evidence>
<organism evidence="3 4">
    <name type="scientific">Neohortaea acidophila</name>
    <dbReference type="NCBI Taxonomy" id="245834"/>
    <lineage>
        <taxon>Eukaryota</taxon>
        <taxon>Fungi</taxon>
        <taxon>Dikarya</taxon>
        <taxon>Ascomycota</taxon>
        <taxon>Pezizomycotina</taxon>
        <taxon>Dothideomycetes</taxon>
        <taxon>Dothideomycetidae</taxon>
        <taxon>Mycosphaerellales</taxon>
        <taxon>Teratosphaeriaceae</taxon>
        <taxon>Neohortaea</taxon>
    </lineage>
</organism>
<dbReference type="GeneID" id="54478020"/>
<evidence type="ECO:0000313" key="4">
    <source>
        <dbReference type="Proteomes" id="UP000799767"/>
    </source>
</evidence>
<proteinExistence type="predicted"/>
<dbReference type="EMBL" id="MU001634">
    <property type="protein sequence ID" value="KAF2484625.1"/>
    <property type="molecule type" value="Genomic_DNA"/>
</dbReference>
<dbReference type="OrthoDB" id="3515453at2759"/>
<keyword evidence="4" id="KW-1185">Reference proteome</keyword>
<gene>
    <name evidence="3" type="ORF">BDY17DRAFT_323467</name>
</gene>
<sequence>MQLITAFAASALLFTGALAQKQSKPFYLELKSDNSSLNGHVLDAGHEGAAIEGLLLGPKASAVPKKTANYYTFNFNYTRSLPNDGQLVWNLEGGSGNDSFSESEAMTLYLDPSTNVALALFYPTNEPQSLSFDHDNNMYIQSYLNDRVNPPQSGNRTNLYNWYMCESNYEGYIYNTLNWVYGTKYGPQNPSCQAVNVTRTFTKSS</sequence>
<accession>A0A6A6PX80</accession>
<evidence type="ECO:0000313" key="3">
    <source>
        <dbReference type="EMBL" id="KAF2484625.1"/>
    </source>
</evidence>
<keyword evidence="1" id="KW-0732">Signal</keyword>
<name>A0A6A6PX80_9PEZI</name>
<feature type="domain" description="DUF7907" evidence="2">
    <location>
        <begin position="23"/>
        <end position="199"/>
    </location>
</feature>
<evidence type="ECO:0000256" key="1">
    <source>
        <dbReference type="SAM" id="SignalP"/>
    </source>
</evidence>